<feature type="non-terminal residue" evidence="1">
    <location>
        <position position="36"/>
    </location>
</feature>
<sequence length="36" mass="3895">MEDECWSSLKVTGSVVDPRGWIVVLSKAVKGPSLYG</sequence>
<keyword evidence="2" id="KW-1185">Reference proteome</keyword>
<name>A0A392TFH8_9FABA</name>
<reference evidence="1 2" key="1">
    <citation type="journal article" date="2018" name="Front. Plant Sci.">
        <title>Red Clover (Trifolium pratense) and Zigzag Clover (T. medium) - A Picture of Genomic Similarities and Differences.</title>
        <authorList>
            <person name="Dluhosova J."/>
            <person name="Istvanek J."/>
            <person name="Nedelnik J."/>
            <person name="Repkova J."/>
        </authorList>
    </citation>
    <scope>NUCLEOTIDE SEQUENCE [LARGE SCALE GENOMIC DNA]</scope>
    <source>
        <strain evidence="2">cv. 10/8</strain>
        <tissue evidence="1">Leaf</tissue>
    </source>
</reference>
<evidence type="ECO:0000313" key="2">
    <source>
        <dbReference type="Proteomes" id="UP000265520"/>
    </source>
</evidence>
<accession>A0A392TFH8</accession>
<comment type="caution">
    <text evidence="1">The sequence shown here is derived from an EMBL/GenBank/DDBJ whole genome shotgun (WGS) entry which is preliminary data.</text>
</comment>
<dbReference type="AlphaFoldDB" id="A0A392TFH8"/>
<protein>
    <submittedName>
        <fullName evidence="1">Uncharacterized protein</fullName>
    </submittedName>
</protein>
<evidence type="ECO:0000313" key="1">
    <source>
        <dbReference type="EMBL" id="MCI59758.1"/>
    </source>
</evidence>
<dbReference type="Proteomes" id="UP000265520">
    <property type="component" value="Unassembled WGS sequence"/>
</dbReference>
<organism evidence="1 2">
    <name type="scientific">Trifolium medium</name>
    <dbReference type="NCBI Taxonomy" id="97028"/>
    <lineage>
        <taxon>Eukaryota</taxon>
        <taxon>Viridiplantae</taxon>
        <taxon>Streptophyta</taxon>
        <taxon>Embryophyta</taxon>
        <taxon>Tracheophyta</taxon>
        <taxon>Spermatophyta</taxon>
        <taxon>Magnoliopsida</taxon>
        <taxon>eudicotyledons</taxon>
        <taxon>Gunneridae</taxon>
        <taxon>Pentapetalae</taxon>
        <taxon>rosids</taxon>
        <taxon>fabids</taxon>
        <taxon>Fabales</taxon>
        <taxon>Fabaceae</taxon>
        <taxon>Papilionoideae</taxon>
        <taxon>50 kb inversion clade</taxon>
        <taxon>NPAAA clade</taxon>
        <taxon>Hologalegina</taxon>
        <taxon>IRL clade</taxon>
        <taxon>Trifolieae</taxon>
        <taxon>Trifolium</taxon>
    </lineage>
</organism>
<dbReference type="EMBL" id="LXQA010569503">
    <property type="protein sequence ID" value="MCI59758.1"/>
    <property type="molecule type" value="Genomic_DNA"/>
</dbReference>
<proteinExistence type="predicted"/>